<keyword evidence="3" id="KW-1185">Reference proteome</keyword>
<organism evidence="2 3">
    <name type="scientific">Loxostege sticticalis</name>
    <name type="common">Beet webworm moth</name>
    <dbReference type="NCBI Taxonomy" id="481309"/>
    <lineage>
        <taxon>Eukaryota</taxon>
        <taxon>Metazoa</taxon>
        <taxon>Ecdysozoa</taxon>
        <taxon>Arthropoda</taxon>
        <taxon>Hexapoda</taxon>
        <taxon>Insecta</taxon>
        <taxon>Pterygota</taxon>
        <taxon>Neoptera</taxon>
        <taxon>Endopterygota</taxon>
        <taxon>Lepidoptera</taxon>
        <taxon>Glossata</taxon>
        <taxon>Ditrysia</taxon>
        <taxon>Pyraloidea</taxon>
        <taxon>Crambidae</taxon>
        <taxon>Pyraustinae</taxon>
        <taxon>Loxostege</taxon>
    </lineage>
</organism>
<evidence type="ECO:0000313" key="2">
    <source>
        <dbReference type="EMBL" id="KAL0858957.1"/>
    </source>
</evidence>
<name>A0ABR3H2F4_LOXSC</name>
<comment type="caution">
    <text evidence="2">The sequence shown here is derived from an EMBL/GenBank/DDBJ whole genome shotgun (WGS) entry which is preliminary data.</text>
</comment>
<keyword evidence="1" id="KW-0812">Transmembrane</keyword>
<protein>
    <submittedName>
        <fullName evidence="2">Uncharacterized protein</fullName>
    </submittedName>
</protein>
<gene>
    <name evidence="2" type="ORF">ABMA27_011374</name>
</gene>
<evidence type="ECO:0000256" key="1">
    <source>
        <dbReference type="SAM" id="Phobius"/>
    </source>
</evidence>
<proteinExistence type="predicted"/>
<feature type="transmembrane region" description="Helical" evidence="1">
    <location>
        <begin position="91"/>
        <end position="115"/>
    </location>
</feature>
<dbReference type="Proteomes" id="UP001549920">
    <property type="component" value="Unassembled WGS sequence"/>
</dbReference>
<feature type="transmembrane region" description="Helical" evidence="1">
    <location>
        <begin position="66"/>
        <end position="84"/>
    </location>
</feature>
<dbReference type="EMBL" id="JBEUOH010000029">
    <property type="protein sequence ID" value="KAL0858957.1"/>
    <property type="molecule type" value="Genomic_DNA"/>
</dbReference>
<reference evidence="2 3" key="1">
    <citation type="submission" date="2024-06" db="EMBL/GenBank/DDBJ databases">
        <title>A chromosome-level genome assembly of beet webworm, Loxostege sticticalis.</title>
        <authorList>
            <person name="Zhang Y."/>
        </authorList>
    </citation>
    <scope>NUCLEOTIDE SEQUENCE [LARGE SCALE GENOMIC DNA]</scope>
    <source>
        <strain evidence="2">AQ026</strain>
        <tissue evidence="2">Whole body</tissue>
    </source>
</reference>
<evidence type="ECO:0000313" key="3">
    <source>
        <dbReference type="Proteomes" id="UP001549920"/>
    </source>
</evidence>
<keyword evidence="1" id="KW-0472">Membrane</keyword>
<accession>A0ABR3H2F4</accession>
<keyword evidence="1" id="KW-1133">Transmembrane helix</keyword>
<sequence length="305" mass="32456">MSPLKTEYLSYLPWCFVCFSAGRRARRPRHASCLGALGAAHAHAVSPALAAGTARALADARVDPRLVRGALVWCCGGPCVWLSLSASRDSGAALAALAGSYIASLLAVPVAMFVICGRAPVPALGPPLWSALCTLPPLAAGALYSYLQRSHDRVQTLNEPPQSGGEGRIVKLQCPRLAERLSALALLYVDCCERLREAEGSLYVGDVLTTLVLAVWCVSVRALCVQAYARCGLPAQHVHTLTLCAVPKALNTGWETSIDCVPAGLARLPAVFLAPAQALLVAALAEYEDCEVLERDEYEVLPYHR</sequence>
<feature type="transmembrane region" description="Helical" evidence="1">
    <location>
        <begin position="127"/>
        <end position="147"/>
    </location>
</feature>